<sequence length="319" mass="34650">MGNNKDEKKEQEEQTPEEEEQQEEEELAATGSEASEDEESDADDDASDEESTEGDDASDQEDTTEDDESSEDASEETTSDEEDASDEDADEEVGAAGAAAPAEEADEDADEESEVAETEEQAEKEAADAEAGAADVEVDSTGEPISVHTLEGVAAFFEHPKHLLAAATYARDSDYEEFDAYSPFPIHGMDEAMGLGRSWIPWVTFGAGVTGFILANALQFGTMTFDWPMIIGGKPFAPWPSFVPIMFELTVLLAGVTTAVVMLKAAGCFKKPMIIDPSITDDRFVLWISAEDNKFNVDEVIDFLEDLNPLEVRKIVKDA</sequence>
<evidence type="ECO:0000313" key="3">
    <source>
        <dbReference type="EMBL" id="QDG49849.1"/>
    </source>
</evidence>
<evidence type="ECO:0000256" key="1">
    <source>
        <dbReference type="SAM" id="MobiDB-lite"/>
    </source>
</evidence>
<feature type="compositionally biased region" description="Basic and acidic residues" evidence="1">
    <location>
        <begin position="1"/>
        <end position="12"/>
    </location>
</feature>
<dbReference type="Proteomes" id="UP000315995">
    <property type="component" value="Chromosome"/>
</dbReference>
<dbReference type="PANTHER" id="PTHR40394:SF2">
    <property type="entry name" value="QUINOL:CYTOCHROME C OXIDOREDUCTASE MEMBRANE PROTEIN"/>
    <property type="match status" value="1"/>
</dbReference>
<keyword evidence="4" id="KW-1185">Reference proteome</keyword>
<dbReference type="RefSeq" id="WP_141196346.1">
    <property type="nucleotide sequence ID" value="NZ_CP041186.1"/>
</dbReference>
<proteinExistence type="predicted"/>
<organism evidence="3 4">
    <name type="scientific">Persicimonas caeni</name>
    <dbReference type="NCBI Taxonomy" id="2292766"/>
    <lineage>
        <taxon>Bacteria</taxon>
        <taxon>Deltaproteobacteria</taxon>
        <taxon>Bradymonadales</taxon>
        <taxon>Bradymonadaceae</taxon>
        <taxon>Persicimonas</taxon>
    </lineage>
</organism>
<dbReference type="InterPro" id="IPR021776">
    <property type="entry name" value="ActD"/>
</dbReference>
<feature type="compositionally biased region" description="Acidic residues" evidence="1">
    <location>
        <begin position="34"/>
        <end position="93"/>
    </location>
</feature>
<keyword evidence="2" id="KW-0472">Membrane</keyword>
<dbReference type="Pfam" id="PF11821">
    <property type="entry name" value="ActD"/>
    <property type="match status" value="1"/>
</dbReference>
<feature type="transmembrane region" description="Helical" evidence="2">
    <location>
        <begin position="199"/>
        <end position="221"/>
    </location>
</feature>
<protein>
    <submittedName>
        <fullName evidence="3">DUF3341 domain-containing protein</fullName>
    </submittedName>
</protein>
<evidence type="ECO:0000256" key="2">
    <source>
        <dbReference type="SAM" id="Phobius"/>
    </source>
</evidence>
<evidence type="ECO:0000313" key="4">
    <source>
        <dbReference type="Proteomes" id="UP000315995"/>
    </source>
</evidence>
<dbReference type="EMBL" id="CP041186">
    <property type="protein sequence ID" value="QDG49849.1"/>
    <property type="molecule type" value="Genomic_DNA"/>
</dbReference>
<feature type="region of interest" description="Disordered" evidence="1">
    <location>
        <begin position="1"/>
        <end position="140"/>
    </location>
</feature>
<dbReference type="OrthoDB" id="9792475at2"/>
<keyword evidence="2" id="KW-1133">Transmembrane helix</keyword>
<dbReference type="PANTHER" id="PTHR40394">
    <property type="entry name" value="LIPOPROTEIN-RELATED"/>
    <property type="match status" value="1"/>
</dbReference>
<gene>
    <name evidence="3" type="ORF">FIV42_03570</name>
</gene>
<reference evidence="3 4" key="1">
    <citation type="submission" date="2019-06" db="EMBL/GenBank/DDBJ databases">
        <title>Persicimonas caeni gen. nov., sp. nov., a predatory bacterium isolated from solar saltern.</title>
        <authorList>
            <person name="Wang S."/>
        </authorList>
    </citation>
    <scope>NUCLEOTIDE SEQUENCE [LARGE SCALE GENOMIC DNA]</scope>
    <source>
        <strain evidence="3 4">YN101</strain>
    </source>
</reference>
<dbReference type="AlphaFoldDB" id="A0A4Y6PP23"/>
<feature type="compositionally biased region" description="Acidic residues" evidence="1">
    <location>
        <begin position="13"/>
        <end position="27"/>
    </location>
</feature>
<feature type="transmembrane region" description="Helical" evidence="2">
    <location>
        <begin position="241"/>
        <end position="263"/>
    </location>
</feature>
<keyword evidence="2" id="KW-0812">Transmembrane</keyword>
<accession>A0A4Y6PP23</accession>
<accession>A0A5B8XZM6</accession>
<name>A0A4Y6PP23_PERCE</name>
<feature type="compositionally biased region" description="Acidic residues" evidence="1">
    <location>
        <begin position="103"/>
        <end position="120"/>
    </location>
</feature>